<gene>
    <name evidence="2" type="ORF">KGB56_24470</name>
</gene>
<dbReference type="PANTHER" id="PTHR43355:SF2">
    <property type="entry name" value="FLAVIN REDUCTASE (NADPH)"/>
    <property type="match status" value="1"/>
</dbReference>
<evidence type="ECO:0000313" key="3">
    <source>
        <dbReference type="Proteomes" id="UP000680706"/>
    </source>
</evidence>
<dbReference type="EMBL" id="CP074128">
    <property type="protein sequence ID" value="QUS58885.1"/>
    <property type="molecule type" value="Genomic_DNA"/>
</dbReference>
<evidence type="ECO:0000259" key="1">
    <source>
        <dbReference type="Pfam" id="PF13460"/>
    </source>
</evidence>
<organism evidence="2 3">
    <name type="scientific">Pseudovibrio brasiliensis</name>
    <dbReference type="NCBI Taxonomy" id="1898042"/>
    <lineage>
        <taxon>Bacteria</taxon>
        <taxon>Pseudomonadati</taxon>
        <taxon>Pseudomonadota</taxon>
        <taxon>Alphaproteobacteria</taxon>
        <taxon>Hyphomicrobiales</taxon>
        <taxon>Stappiaceae</taxon>
        <taxon>Pseudovibrio</taxon>
    </lineage>
</organism>
<feature type="domain" description="NAD(P)-binding" evidence="1">
    <location>
        <begin position="7"/>
        <end position="199"/>
    </location>
</feature>
<proteinExistence type="predicted"/>
<dbReference type="PANTHER" id="PTHR43355">
    <property type="entry name" value="FLAVIN REDUCTASE (NADPH)"/>
    <property type="match status" value="1"/>
</dbReference>
<dbReference type="SUPFAM" id="SSF51735">
    <property type="entry name" value="NAD(P)-binding Rossmann-fold domains"/>
    <property type="match status" value="1"/>
</dbReference>
<dbReference type="Gene3D" id="3.40.50.720">
    <property type="entry name" value="NAD(P)-binding Rossmann-like Domain"/>
    <property type="match status" value="1"/>
</dbReference>
<dbReference type="Pfam" id="PF13460">
    <property type="entry name" value="NAD_binding_10"/>
    <property type="match status" value="1"/>
</dbReference>
<dbReference type="RefSeq" id="WP_075697606.1">
    <property type="nucleotide sequence ID" value="NZ_CP074128.1"/>
</dbReference>
<evidence type="ECO:0000313" key="2">
    <source>
        <dbReference type="EMBL" id="QUS58885.1"/>
    </source>
</evidence>
<name>A0ABX8AYE2_9HYPH</name>
<accession>A0ABX8AYE2</accession>
<keyword evidence="3" id="KW-1185">Reference proteome</keyword>
<dbReference type="InterPro" id="IPR016040">
    <property type="entry name" value="NAD(P)-bd_dom"/>
</dbReference>
<geneLocation type="plasmid" evidence="2 3">
    <name>pAb134-02</name>
</geneLocation>
<protein>
    <submittedName>
        <fullName evidence="2">NAD(P)H-binding protein</fullName>
    </submittedName>
</protein>
<dbReference type="Proteomes" id="UP000680706">
    <property type="component" value="Plasmid pAb134-02"/>
</dbReference>
<dbReference type="InterPro" id="IPR036291">
    <property type="entry name" value="NAD(P)-bd_dom_sf"/>
</dbReference>
<dbReference type="InterPro" id="IPR051606">
    <property type="entry name" value="Polyketide_Oxido-like"/>
</dbReference>
<keyword evidence="2" id="KW-0614">Plasmid</keyword>
<sequence>MKLGILGASGFVGRELCKAALAQGHDVRALVRNARSAEQVPEGVEVIFGDYFSAASLRELVDGVDAVLTTIGPPETRRSPLKPADFEKAMQQLVAAMQEAGVIRVIHLASAGTRYGEEPLALSRKLMRSILSVIVPVVIPSKEAELRVLSESDLNWTSIRPPLIATNVKGQLQASEMKTQGFRVDVTQLSAFMLRVVLDERWFKTAPFVGTR</sequence>
<reference evidence="2 3" key="1">
    <citation type="journal article" date="2021" name="Angew. Chem. Int. Ed. Engl.">
        <title>A novel family of nonribosomal peptides modulate collective behavior in Pseudovibrio bacteria isolated from marine sponges.</title>
        <authorList>
            <person name="Ioca L.P."/>
            <person name="Dai Y."/>
            <person name="Kunakom S."/>
            <person name="Diaz-Espinosa J."/>
            <person name="Krunic A."/>
            <person name="Crnkovic C.M."/>
            <person name="Orjala J."/>
            <person name="Sanchez L.M."/>
            <person name="Ferreira A.G."/>
            <person name="Berlinck R.G.S."/>
            <person name="Eustaquio A.S."/>
        </authorList>
    </citation>
    <scope>NUCLEOTIDE SEQUENCE [LARGE SCALE GENOMIC DNA]</scope>
    <source>
        <strain evidence="2 3">Ab134</strain>
        <plasmid evidence="2 3">pAb134-02</plasmid>
    </source>
</reference>